<evidence type="ECO:0000313" key="1">
    <source>
        <dbReference type="EMBL" id="QIG56881.1"/>
    </source>
</evidence>
<protein>
    <submittedName>
        <fullName evidence="1">Capsid and scaffold protein</fullName>
    </submittedName>
</protein>
<dbReference type="Pfam" id="PF02831">
    <property type="entry name" value="gpW"/>
    <property type="match status" value="1"/>
</dbReference>
<dbReference type="InterPro" id="IPR036626">
    <property type="entry name" value="GpW_sf"/>
</dbReference>
<organism evidence="1 2">
    <name type="scientific">Pseudomonas phage vB_Pae-SS2019XI</name>
    <dbReference type="NCBI Taxonomy" id="2660688"/>
    <lineage>
        <taxon>Viruses</taxon>
        <taxon>Duplodnaviria</taxon>
        <taxon>Heunggongvirae</taxon>
        <taxon>Uroviricota</taxon>
        <taxon>Caudoviricetes</taxon>
        <taxon>Casjensviridae</taxon>
        <taxon>Maxdohrnvirus</taxon>
        <taxon>Maxdohrnvirus SS2019XI</taxon>
    </lineage>
</organism>
<evidence type="ECO:0000313" key="2">
    <source>
        <dbReference type="Proteomes" id="UP000502584"/>
    </source>
</evidence>
<reference evidence="1 2" key="1">
    <citation type="submission" date="2019-10" db="EMBL/GenBank/DDBJ databases">
        <title>Genome of the temperate Pseudomonas aerugionosa phage vB_Pae-SS2019XI.</title>
        <authorList>
            <person name="Hammerl J.A."/>
            <person name="Jaeckel C."/>
            <person name="Schnehle S."/>
            <person name="Schmoger S."/>
        </authorList>
    </citation>
    <scope>NUCLEOTIDE SEQUENCE [LARGE SCALE GENOMIC DNA]</scope>
</reference>
<dbReference type="InterPro" id="IPR004174">
    <property type="entry name" value="GpW"/>
</dbReference>
<gene>
    <name evidence="1" type="ORF">vBPaeSS2019XI_003</name>
</gene>
<keyword evidence="2" id="KW-1185">Reference proteome</keyword>
<dbReference type="SUPFAM" id="SSF64210">
    <property type="entry name" value="Head-to-tail joining protein W, gpW"/>
    <property type="match status" value="1"/>
</dbReference>
<accession>A0A6G6XH26</accession>
<sequence>MSCGTEPTLQDLEEARRAYQALIQGNKPRVIVDQNGERVEFTAANAARLYLYIQELERKLCPAGVRRPNGPMRFVF</sequence>
<proteinExistence type="predicted"/>
<name>A0A6G6XH26_9CAUD</name>
<dbReference type="GO" id="GO:0019058">
    <property type="term" value="P:viral life cycle"/>
    <property type="evidence" value="ECO:0007669"/>
    <property type="project" value="InterPro"/>
</dbReference>
<dbReference type="EMBL" id="MN536026">
    <property type="protein sequence ID" value="QIG56881.1"/>
    <property type="molecule type" value="Genomic_DNA"/>
</dbReference>
<dbReference type="Proteomes" id="UP000502584">
    <property type="component" value="Segment"/>
</dbReference>
<dbReference type="Gene3D" id="3.30.1580.10">
    <property type="entry name" value="Head-to-tail joining protein W"/>
    <property type="match status" value="1"/>
</dbReference>